<protein>
    <submittedName>
        <fullName evidence="1">Uncharacterized protein</fullName>
    </submittedName>
</protein>
<sequence>MAGLLTSVNRLGGDCDPTTARCCGQNNYFPVYINPELQGCYSPVIPGYKNTSTQTTFDFNDIDASYLGPPKALAQRVYSSPLASTPCPHSITWYLSLVRLGRITSMAAIRRHP</sequence>
<organism evidence="1 2">
    <name type="scientific">Podospora didyma</name>
    <dbReference type="NCBI Taxonomy" id="330526"/>
    <lineage>
        <taxon>Eukaryota</taxon>
        <taxon>Fungi</taxon>
        <taxon>Dikarya</taxon>
        <taxon>Ascomycota</taxon>
        <taxon>Pezizomycotina</taxon>
        <taxon>Sordariomycetes</taxon>
        <taxon>Sordariomycetidae</taxon>
        <taxon>Sordariales</taxon>
        <taxon>Podosporaceae</taxon>
        <taxon>Podospora</taxon>
    </lineage>
</organism>
<proteinExistence type="predicted"/>
<reference evidence="1" key="1">
    <citation type="journal article" date="2023" name="Mol. Phylogenet. Evol.">
        <title>Genome-scale phylogeny and comparative genomics of the fungal order Sordariales.</title>
        <authorList>
            <person name="Hensen N."/>
            <person name="Bonometti L."/>
            <person name="Westerberg I."/>
            <person name="Brannstrom I.O."/>
            <person name="Guillou S."/>
            <person name="Cros-Aarteil S."/>
            <person name="Calhoun S."/>
            <person name="Haridas S."/>
            <person name="Kuo A."/>
            <person name="Mondo S."/>
            <person name="Pangilinan J."/>
            <person name="Riley R."/>
            <person name="LaButti K."/>
            <person name="Andreopoulos B."/>
            <person name="Lipzen A."/>
            <person name="Chen C."/>
            <person name="Yan M."/>
            <person name="Daum C."/>
            <person name="Ng V."/>
            <person name="Clum A."/>
            <person name="Steindorff A."/>
            <person name="Ohm R.A."/>
            <person name="Martin F."/>
            <person name="Silar P."/>
            <person name="Natvig D.O."/>
            <person name="Lalanne C."/>
            <person name="Gautier V."/>
            <person name="Ament-Velasquez S.L."/>
            <person name="Kruys A."/>
            <person name="Hutchinson M.I."/>
            <person name="Powell A.J."/>
            <person name="Barry K."/>
            <person name="Miller A.N."/>
            <person name="Grigoriev I.V."/>
            <person name="Debuchy R."/>
            <person name="Gladieux P."/>
            <person name="Hiltunen Thoren M."/>
            <person name="Johannesson H."/>
        </authorList>
    </citation>
    <scope>NUCLEOTIDE SEQUENCE</scope>
    <source>
        <strain evidence="1">CBS 232.78</strain>
    </source>
</reference>
<accession>A0AAE0U817</accession>
<keyword evidence="2" id="KW-1185">Reference proteome</keyword>
<gene>
    <name evidence="1" type="ORF">B0H63DRAFT_32249</name>
</gene>
<comment type="caution">
    <text evidence="1">The sequence shown here is derived from an EMBL/GenBank/DDBJ whole genome shotgun (WGS) entry which is preliminary data.</text>
</comment>
<evidence type="ECO:0000313" key="1">
    <source>
        <dbReference type="EMBL" id="KAK3394015.1"/>
    </source>
</evidence>
<evidence type="ECO:0000313" key="2">
    <source>
        <dbReference type="Proteomes" id="UP001285441"/>
    </source>
</evidence>
<dbReference type="AlphaFoldDB" id="A0AAE0U817"/>
<name>A0AAE0U817_9PEZI</name>
<dbReference type="EMBL" id="JAULSW010000001">
    <property type="protein sequence ID" value="KAK3394015.1"/>
    <property type="molecule type" value="Genomic_DNA"/>
</dbReference>
<dbReference type="Proteomes" id="UP001285441">
    <property type="component" value="Unassembled WGS sequence"/>
</dbReference>
<reference evidence="1" key="2">
    <citation type="submission" date="2023-06" db="EMBL/GenBank/DDBJ databases">
        <authorList>
            <consortium name="Lawrence Berkeley National Laboratory"/>
            <person name="Haridas S."/>
            <person name="Hensen N."/>
            <person name="Bonometti L."/>
            <person name="Westerberg I."/>
            <person name="Brannstrom I.O."/>
            <person name="Guillou S."/>
            <person name="Cros-Aarteil S."/>
            <person name="Calhoun S."/>
            <person name="Kuo A."/>
            <person name="Mondo S."/>
            <person name="Pangilinan J."/>
            <person name="Riley R."/>
            <person name="LaButti K."/>
            <person name="Andreopoulos B."/>
            <person name="Lipzen A."/>
            <person name="Chen C."/>
            <person name="Yanf M."/>
            <person name="Daum C."/>
            <person name="Ng V."/>
            <person name="Clum A."/>
            <person name="Steindorff A."/>
            <person name="Ohm R."/>
            <person name="Martin F."/>
            <person name="Silar P."/>
            <person name="Natvig D."/>
            <person name="Lalanne C."/>
            <person name="Gautier V."/>
            <person name="Ament-velasquez S.L."/>
            <person name="Kruys A."/>
            <person name="Hutchinson M.I."/>
            <person name="Powell A.J."/>
            <person name="Barry K."/>
            <person name="Miller A.N."/>
            <person name="Grigoriev I.V."/>
            <person name="Debuchy R."/>
            <person name="Gladieux P."/>
            <person name="Thoren M.H."/>
            <person name="Johannesson H."/>
        </authorList>
    </citation>
    <scope>NUCLEOTIDE SEQUENCE</scope>
    <source>
        <strain evidence="1">CBS 232.78</strain>
    </source>
</reference>